<dbReference type="InterPro" id="IPR043968">
    <property type="entry name" value="SGNH"/>
</dbReference>
<comment type="caution">
    <text evidence="4">The sequence shown here is derived from an EMBL/GenBank/DDBJ whole genome shotgun (WGS) entry which is preliminary data.</text>
</comment>
<feature type="transmembrane region" description="Helical" evidence="1">
    <location>
        <begin position="90"/>
        <end position="109"/>
    </location>
</feature>
<feature type="transmembrane region" description="Helical" evidence="1">
    <location>
        <begin position="244"/>
        <end position="262"/>
    </location>
</feature>
<keyword evidence="1" id="KW-1133">Transmembrane helix</keyword>
<dbReference type="GO" id="GO:0016746">
    <property type="term" value="F:acyltransferase activity"/>
    <property type="evidence" value="ECO:0007669"/>
    <property type="project" value="UniProtKB-KW"/>
</dbReference>
<proteinExistence type="predicted"/>
<dbReference type="InterPro" id="IPR002656">
    <property type="entry name" value="Acyl_transf_3_dom"/>
</dbReference>
<dbReference type="Proteomes" id="UP001331936">
    <property type="component" value="Unassembled WGS sequence"/>
</dbReference>
<dbReference type="EMBL" id="JAUZMZ010000143">
    <property type="protein sequence ID" value="MEE2034397.1"/>
    <property type="molecule type" value="Genomic_DNA"/>
</dbReference>
<evidence type="ECO:0000259" key="3">
    <source>
        <dbReference type="Pfam" id="PF19040"/>
    </source>
</evidence>
<dbReference type="Pfam" id="PF01757">
    <property type="entry name" value="Acyl_transf_3"/>
    <property type="match status" value="1"/>
</dbReference>
<keyword evidence="1" id="KW-0472">Membrane</keyword>
<protein>
    <submittedName>
        <fullName evidence="4">Acyltransferase family protein</fullName>
        <ecNumber evidence="4">2.3.1.-</ecNumber>
    </submittedName>
</protein>
<dbReference type="PANTHER" id="PTHR23028">
    <property type="entry name" value="ACETYLTRANSFERASE"/>
    <property type="match status" value="1"/>
</dbReference>
<dbReference type="PANTHER" id="PTHR23028:SF53">
    <property type="entry name" value="ACYL_TRANSF_3 DOMAIN-CONTAINING PROTEIN"/>
    <property type="match status" value="1"/>
</dbReference>
<dbReference type="InterPro" id="IPR050879">
    <property type="entry name" value="Acyltransferase_3"/>
</dbReference>
<evidence type="ECO:0000256" key="1">
    <source>
        <dbReference type="SAM" id="Phobius"/>
    </source>
</evidence>
<feature type="transmembrane region" description="Helical" evidence="1">
    <location>
        <begin position="51"/>
        <end position="70"/>
    </location>
</feature>
<keyword evidence="4" id="KW-0012">Acyltransferase</keyword>
<feature type="domain" description="Acyltransferase 3" evidence="2">
    <location>
        <begin position="26"/>
        <end position="353"/>
    </location>
</feature>
<keyword evidence="5" id="KW-1185">Reference proteome</keyword>
<organism evidence="4 5">
    <name type="scientific">Rhodococcus chondri</name>
    <dbReference type="NCBI Taxonomy" id="3065941"/>
    <lineage>
        <taxon>Bacteria</taxon>
        <taxon>Bacillati</taxon>
        <taxon>Actinomycetota</taxon>
        <taxon>Actinomycetes</taxon>
        <taxon>Mycobacteriales</taxon>
        <taxon>Nocardiaceae</taxon>
        <taxon>Rhodococcus</taxon>
    </lineage>
</organism>
<dbReference type="EC" id="2.3.1.-" evidence="4"/>
<gene>
    <name evidence="4" type="ORF">Q8814_20130</name>
</gene>
<feature type="transmembrane region" description="Helical" evidence="1">
    <location>
        <begin position="308"/>
        <end position="332"/>
    </location>
</feature>
<keyword evidence="4" id="KW-0808">Transferase</keyword>
<feature type="transmembrane region" description="Helical" evidence="1">
    <location>
        <begin position="377"/>
        <end position="397"/>
    </location>
</feature>
<evidence type="ECO:0000313" key="4">
    <source>
        <dbReference type="EMBL" id="MEE2034397.1"/>
    </source>
</evidence>
<reference evidence="4 5" key="1">
    <citation type="submission" date="2023-08" db="EMBL/GenBank/DDBJ databases">
        <authorList>
            <person name="Girao M."/>
            <person name="Carvalho M.F."/>
        </authorList>
    </citation>
    <scope>NUCLEOTIDE SEQUENCE [LARGE SCALE GENOMIC DNA]</scope>
    <source>
        <strain evidence="4 5">CC-R104</strain>
    </source>
</reference>
<feature type="transmembrane region" description="Helical" evidence="1">
    <location>
        <begin position="153"/>
        <end position="176"/>
    </location>
</feature>
<keyword evidence="1" id="KW-0812">Transmembrane</keyword>
<dbReference type="Pfam" id="PF19040">
    <property type="entry name" value="SGNH"/>
    <property type="match status" value="1"/>
</dbReference>
<sequence length="690" mass="74064">MSVHTSPPDLASSSSATTARPGYRVDLDGLRGLAIALVVVFHVWFGRVSGGVDVFLALSGFFFIGSLLRVGESPAPLDPRPVLRRIARRLLPPLVLVLAATTVAALIVLPSPQWFRVAEQTRASLTFVQNWHLARTASDYLAADPMVSPLQHLWSIAVQGQFYILALVVVFTSTWLLRRFSLPVRGPLAVLLAVVTVASLFYASTAAQTQSWLYYDSAARMWELTIGGVLACVAPWLRVPGPVRVALGIAGLAVLLGCGFVLDGGAQFPGPWALVPVGAAMVLVVSGSTSGTDAPDTPTATLLSTPPLIRLGSIAYSLYLWHWPVLIGYLVVRQRTELGLLGGLGVIALSLVLAEATTRWIENPIRRQVPGRGRTTLVACLGVIGVSLAALATTWLAHVDHTADVLAHTDDLPADLYPGAAALAPFIDVVPRPVFPPLLAAHLDLPSATLEGCIVHDREPRMCTYGDALSTRRMALVGGSHSEHWLTALDVLGKQHGFRVDTYLKVGCPLSARPAPLDEDSPTAECDTWSAGVLAALAADPPDYVFTTSTRPKAREDGPGDHTPSWYVELWETLADYGIDVIAIRDTPWLERDGVPFNAVDCLDAGGTPDSCAVPRAEMLEPIDPSEAASAHLPSVLPVDLSDSLCRRDVCRVVEGNVVVYRDDDHLTATYVRTLAPDLGRRLAAITNWW</sequence>
<dbReference type="RefSeq" id="WP_330153770.1">
    <property type="nucleotide sequence ID" value="NZ_JAUZMZ010000143.1"/>
</dbReference>
<name>A0ABU7JWL1_9NOCA</name>
<feature type="transmembrane region" description="Helical" evidence="1">
    <location>
        <begin position="268"/>
        <end position="287"/>
    </location>
</feature>
<evidence type="ECO:0000313" key="5">
    <source>
        <dbReference type="Proteomes" id="UP001331936"/>
    </source>
</evidence>
<feature type="transmembrane region" description="Helical" evidence="1">
    <location>
        <begin position="188"/>
        <end position="207"/>
    </location>
</feature>
<feature type="domain" description="SGNH" evidence="3">
    <location>
        <begin position="460"/>
        <end position="679"/>
    </location>
</feature>
<evidence type="ECO:0000259" key="2">
    <source>
        <dbReference type="Pfam" id="PF01757"/>
    </source>
</evidence>
<accession>A0ABU7JWL1</accession>
<feature type="transmembrane region" description="Helical" evidence="1">
    <location>
        <begin position="338"/>
        <end position="356"/>
    </location>
</feature>